<protein>
    <submittedName>
        <fullName evidence="2">Uncharacterized protein</fullName>
    </submittedName>
</protein>
<dbReference type="Proteomes" id="UP000284706">
    <property type="component" value="Unassembled WGS sequence"/>
</dbReference>
<sequence>MPKHYQKHQEKLAKSVKALKGIGWRSTNDFVQAFYEDPALAAQSLRLQPGTAYAPEAILAAWIAQVPSGAGAAELNMAITRKATTIMVAESTEAYHHPELRLSSTNLDIAYLTTDFGLKRLSDLYISTLPCLSYMLQALLTAENDYERWNEREKIGKDVMALKFMLISPQITVAIISMLLFFRNRATNAFQIIMGVFLASSGASRRIIDTFNHMGLCVSYKWVP</sequence>
<comment type="caution">
    <text evidence="2">The sequence shown here is derived from an EMBL/GenBank/DDBJ whole genome shotgun (WGS) entry which is preliminary data.</text>
</comment>
<keyword evidence="3" id="KW-1185">Reference proteome</keyword>
<dbReference type="EMBL" id="NHYE01000149">
    <property type="protein sequence ID" value="PPR07256.1"/>
    <property type="molecule type" value="Genomic_DNA"/>
</dbReference>
<proteinExistence type="predicted"/>
<reference evidence="2 3" key="1">
    <citation type="journal article" date="2018" name="Evol. Lett.">
        <title>Horizontal gene cluster transfer increased hallucinogenic mushroom diversity.</title>
        <authorList>
            <person name="Reynolds H.T."/>
            <person name="Vijayakumar V."/>
            <person name="Gluck-Thaler E."/>
            <person name="Korotkin H.B."/>
            <person name="Matheny P.B."/>
            <person name="Slot J.C."/>
        </authorList>
    </citation>
    <scope>NUCLEOTIDE SEQUENCE [LARGE SCALE GENOMIC DNA]</scope>
    <source>
        <strain evidence="2 3">SRW20</strain>
    </source>
</reference>
<accession>A0A409YW48</accession>
<organism evidence="2 3">
    <name type="scientific">Gymnopilus dilepis</name>
    <dbReference type="NCBI Taxonomy" id="231916"/>
    <lineage>
        <taxon>Eukaryota</taxon>
        <taxon>Fungi</taxon>
        <taxon>Dikarya</taxon>
        <taxon>Basidiomycota</taxon>
        <taxon>Agaricomycotina</taxon>
        <taxon>Agaricomycetes</taxon>
        <taxon>Agaricomycetidae</taxon>
        <taxon>Agaricales</taxon>
        <taxon>Agaricineae</taxon>
        <taxon>Hymenogastraceae</taxon>
        <taxon>Gymnopilus</taxon>
    </lineage>
</organism>
<dbReference type="InParanoid" id="A0A409YW48"/>
<keyword evidence="1" id="KW-1133">Transmembrane helix</keyword>
<dbReference type="OrthoDB" id="3207600at2759"/>
<keyword evidence="1" id="KW-0472">Membrane</keyword>
<evidence type="ECO:0000313" key="2">
    <source>
        <dbReference type="EMBL" id="PPR07256.1"/>
    </source>
</evidence>
<gene>
    <name evidence="2" type="ORF">CVT26_012514</name>
</gene>
<name>A0A409YW48_9AGAR</name>
<evidence type="ECO:0000313" key="3">
    <source>
        <dbReference type="Proteomes" id="UP000284706"/>
    </source>
</evidence>
<evidence type="ECO:0000256" key="1">
    <source>
        <dbReference type="SAM" id="Phobius"/>
    </source>
</evidence>
<dbReference type="AlphaFoldDB" id="A0A409YW48"/>
<keyword evidence="1" id="KW-0812">Transmembrane</keyword>
<feature type="transmembrane region" description="Helical" evidence="1">
    <location>
        <begin position="162"/>
        <end position="182"/>
    </location>
</feature>